<evidence type="ECO:0000259" key="8">
    <source>
        <dbReference type="Pfam" id="PF05223"/>
    </source>
</evidence>
<feature type="compositionally biased region" description="Low complexity" evidence="4">
    <location>
        <begin position="81"/>
        <end position="90"/>
    </location>
</feature>
<feature type="domain" description="Penicillin-binding protein dimerisation" evidence="7">
    <location>
        <begin position="383"/>
        <end position="438"/>
    </location>
</feature>
<dbReference type="InterPro" id="IPR032710">
    <property type="entry name" value="NTF2-like_dom_sf"/>
</dbReference>
<keyword evidence="5" id="KW-1133">Transmembrane helix</keyword>
<dbReference type="SUPFAM" id="SSF56601">
    <property type="entry name" value="beta-lactamase/transpeptidase-like"/>
    <property type="match status" value="1"/>
</dbReference>
<evidence type="ECO:0008006" key="11">
    <source>
        <dbReference type="Google" id="ProtNLM"/>
    </source>
</evidence>
<evidence type="ECO:0000256" key="5">
    <source>
        <dbReference type="SAM" id="Phobius"/>
    </source>
</evidence>
<dbReference type="Pfam" id="PF00905">
    <property type="entry name" value="Transpeptidase"/>
    <property type="match status" value="1"/>
</dbReference>
<dbReference type="InterPro" id="IPR007887">
    <property type="entry name" value="MecA_N"/>
</dbReference>
<feature type="domain" description="NTF2-like N-terminal transpeptidase" evidence="8">
    <location>
        <begin position="246"/>
        <end position="353"/>
    </location>
</feature>
<evidence type="ECO:0000313" key="10">
    <source>
        <dbReference type="Proteomes" id="UP001501585"/>
    </source>
</evidence>
<evidence type="ECO:0000256" key="3">
    <source>
        <dbReference type="ARBA" id="ARBA00023136"/>
    </source>
</evidence>
<keyword evidence="10" id="KW-1185">Reference proteome</keyword>
<dbReference type="Gene3D" id="3.40.710.10">
    <property type="entry name" value="DD-peptidase/beta-lactamase superfamily"/>
    <property type="match status" value="1"/>
</dbReference>
<evidence type="ECO:0000256" key="2">
    <source>
        <dbReference type="ARBA" id="ARBA00007171"/>
    </source>
</evidence>
<accession>A0ABP5F3H0</accession>
<comment type="caution">
    <text evidence="9">The sequence shown here is derived from an EMBL/GenBank/DDBJ whole genome shotgun (WGS) entry which is preliminary data.</text>
</comment>
<feature type="compositionally biased region" description="Pro residues" evidence="4">
    <location>
        <begin position="124"/>
        <end position="134"/>
    </location>
</feature>
<dbReference type="PANTHER" id="PTHR30627:SF24">
    <property type="entry name" value="PENICILLIN-BINDING PROTEIN 4B"/>
    <property type="match status" value="1"/>
</dbReference>
<comment type="similarity">
    <text evidence="2">Belongs to the transpeptidase family.</text>
</comment>
<evidence type="ECO:0000259" key="6">
    <source>
        <dbReference type="Pfam" id="PF00905"/>
    </source>
</evidence>
<evidence type="ECO:0000256" key="4">
    <source>
        <dbReference type="SAM" id="MobiDB-lite"/>
    </source>
</evidence>
<dbReference type="Pfam" id="PF05223">
    <property type="entry name" value="MecA_N"/>
    <property type="match status" value="1"/>
</dbReference>
<dbReference type="InterPro" id="IPR050515">
    <property type="entry name" value="Beta-lactam/transpept"/>
</dbReference>
<protein>
    <recommendedName>
        <fullName evidence="11">Penicillin-binding protein</fullName>
    </recommendedName>
</protein>
<feature type="domain" description="Penicillin-binding protein transpeptidase" evidence="6">
    <location>
        <begin position="486"/>
        <end position="755"/>
    </location>
</feature>
<dbReference type="RefSeq" id="WP_344165240.1">
    <property type="nucleotide sequence ID" value="NZ_BAAAPC010000025.1"/>
</dbReference>
<reference evidence="10" key="1">
    <citation type="journal article" date="2019" name="Int. J. Syst. Evol. Microbiol.">
        <title>The Global Catalogue of Microorganisms (GCM) 10K type strain sequencing project: providing services to taxonomists for standard genome sequencing and annotation.</title>
        <authorList>
            <consortium name="The Broad Institute Genomics Platform"/>
            <consortium name="The Broad Institute Genome Sequencing Center for Infectious Disease"/>
            <person name="Wu L."/>
            <person name="Ma J."/>
        </authorList>
    </citation>
    <scope>NUCLEOTIDE SEQUENCE [LARGE SCALE GENOMIC DNA]</scope>
    <source>
        <strain evidence="10">JCM 15313</strain>
    </source>
</reference>
<evidence type="ECO:0000256" key="1">
    <source>
        <dbReference type="ARBA" id="ARBA00004370"/>
    </source>
</evidence>
<evidence type="ECO:0000259" key="7">
    <source>
        <dbReference type="Pfam" id="PF03717"/>
    </source>
</evidence>
<dbReference type="Pfam" id="PF03717">
    <property type="entry name" value="PBP_dimer"/>
    <property type="match status" value="1"/>
</dbReference>
<dbReference type="Gene3D" id="3.90.1310.10">
    <property type="entry name" value="Penicillin-binding protein 2a (Domain 2)"/>
    <property type="match status" value="1"/>
</dbReference>
<dbReference type="InterPro" id="IPR001460">
    <property type="entry name" value="PCN-bd_Tpept"/>
</dbReference>
<dbReference type="InterPro" id="IPR005311">
    <property type="entry name" value="PBP_dimer"/>
</dbReference>
<comment type="subcellular location">
    <subcellularLocation>
        <location evidence="1">Membrane</location>
    </subcellularLocation>
</comment>
<dbReference type="InterPro" id="IPR012338">
    <property type="entry name" value="Beta-lactam/transpept-like"/>
</dbReference>
<proteinExistence type="inferred from homology"/>
<sequence>MDDRSTPEPGGESPAPPSGPEGTGEDHTPRAPGPETDTGTQRPVADAPTGGEAPPEAPSPTHDPAPRGEQPTGAFPAPFSAAQGPRGDAPAGPPTGPAAPPTPPSGFPQSPEAPRHQPRSTDHPAPPASTPPAGFPRASETPHDDQWPEPPQGSDHPSGPHEPVRPSTPPPFSPQLHEAGADAGVPPAHPTAPGFANPPGGPEHQGPADAPDRRPRKGLFLGIGASVVVLALVGGGISWFLLRPPSPESTAEAYVAAWNSTDYADMSQAATGDGLVDAYKRVEKNLGVDKAAVELGDITTDGDTATASYTATLSLKNAGDWSYEGTLPLTRAGGEWKVDFSPAVIHPDLGDGQTLARVNERGERGHILASDGSRLDTEDAPGSVKMLVGTVGPATKDDLKDLGPAYAVDDPIGKSGLQKSFEDRLAGTASTSIRVVAEGEADQAAGSDTVVGTVDGTAGQDITTSLDPALQDAAAKAVVTERKPTSLVALRPSTGEVLAVAMNAGDFNRAFDGQYEPGSSFKIITYEALLENGVSTDTTLNCTKTADVGGWSFKNAGDAAYGKQSLTEAFATSCNTALVTEVDKRLTADSLTTTAEVFGMNADLNIGMPTRTPSFPAPTNTTALAAQSIGQGRVISTPLHMATVPAAIQNGSWRSPVLVTDPQLPDQPAPRPIPNAEQLRPMMRAVVTDGTAKKAGFEGEVYGKTGSAEFGTAEDEDDELESHAWMVGYKGDLAFAVVVEGGGGGGSVAGPVAATFANAV</sequence>
<feature type="compositionally biased region" description="Pro residues" evidence="4">
    <location>
        <begin position="91"/>
        <end position="106"/>
    </location>
</feature>
<feature type="transmembrane region" description="Helical" evidence="5">
    <location>
        <begin position="219"/>
        <end position="242"/>
    </location>
</feature>
<gene>
    <name evidence="9" type="ORF">GCM10009799_46530</name>
</gene>
<name>A0ABP5F3H0_9ACTN</name>
<dbReference type="SUPFAM" id="SSF54427">
    <property type="entry name" value="NTF2-like"/>
    <property type="match status" value="1"/>
</dbReference>
<dbReference type="Gene3D" id="3.10.450.100">
    <property type="entry name" value="NTF2-like, domain 1"/>
    <property type="match status" value="1"/>
</dbReference>
<dbReference type="Proteomes" id="UP001501585">
    <property type="component" value="Unassembled WGS sequence"/>
</dbReference>
<keyword evidence="3 5" id="KW-0472">Membrane</keyword>
<dbReference type="PANTHER" id="PTHR30627">
    <property type="entry name" value="PEPTIDOGLYCAN D,D-TRANSPEPTIDASE"/>
    <property type="match status" value="1"/>
</dbReference>
<dbReference type="EMBL" id="BAAAPC010000025">
    <property type="protein sequence ID" value="GAA2012881.1"/>
    <property type="molecule type" value="Genomic_DNA"/>
</dbReference>
<organism evidence="9 10">
    <name type="scientific">Nocardiopsis rhodophaea</name>
    <dbReference type="NCBI Taxonomy" id="280238"/>
    <lineage>
        <taxon>Bacteria</taxon>
        <taxon>Bacillati</taxon>
        <taxon>Actinomycetota</taxon>
        <taxon>Actinomycetes</taxon>
        <taxon>Streptosporangiales</taxon>
        <taxon>Nocardiopsidaceae</taxon>
        <taxon>Nocardiopsis</taxon>
    </lineage>
</organism>
<evidence type="ECO:0000313" key="9">
    <source>
        <dbReference type="EMBL" id="GAA2012881.1"/>
    </source>
</evidence>
<keyword evidence="5" id="KW-0812">Transmembrane</keyword>
<feature type="region of interest" description="Disordered" evidence="4">
    <location>
        <begin position="1"/>
        <end position="215"/>
    </location>
</feature>
<feature type="compositionally biased region" description="Basic and acidic residues" evidence="4">
    <location>
        <begin position="113"/>
        <end position="122"/>
    </location>
</feature>